<organism evidence="2 3">
    <name type="scientific">Oedothorax gibbosus</name>
    <dbReference type="NCBI Taxonomy" id="931172"/>
    <lineage>
        <taxon>Eukaryota</taxon>
        <taxon>Metazoa</taxon>
        <taxon>Ecdysozoa</taxon>
        <taxon>Arthropoda</taxon>
        <taxon>Chelicerata</taxon>
        <taxon>Arachnida</taxon>
        <taxon>Araneae</taxon>
        <taxon>Araneomorphae</taxon>
        <taxon>Entelegynae</taxon>
        <taxon>Araneoidea</taxon>
        <taxon>Linyphiidae</taxon>
        <taxon>Erigoninae</taxon>
        <taxon>Oedothorax</taxon>
    </lineage>
</organism>
<keyword evidence="3" id="KW-1185">Reference proteome</keyword>
<dbReference type="Proteomes" id="UP000827092">
    <property type="component" value="Unassembled WGS sequence"/>
</dbReference>
<sequence>MIKIADPPLIFTERNSNDNKFGASPSGVFPNSFIILLTKEQQTRKAERGVRAEADVKKKEPSNPDPTDLPLFRSPSGRTQRGVEMLMHPELVDYGMSFTSNDYSIFVLNSGRIWGCHNMYF</sequence>
<accession>A0AAV6VU47</accession>
<name>A0AAV6VU47_9ARAC</name>
<evidence type="ECO:0000256" key="1">
    <source>
        <dbReference type="SAM" id="MobiDB-lite"/>
    </source>
</evidence>
<dbReference type="AlphaFoldDB" id="A0AAV6VU47"/>
<feature type="region of interest" description="Disordered" evidence="1">
    <location>
        <begin position="42"/>
        <end position="77"/>
    </location>
</feature>
<proteinExistence type="predicted"/>
<evidence type="ECO:0000313" key="3">
    <source>
        <dbReference type="Proteomes" id="UP000827092"/>
    </source>
</evidence>
<evidence type="ECO:0000313" key="2">
    <source>
        <dbReference type="EMBL" id="KAG8199291.1"/>
    </source>
</evidence>
<protein>
    <submittedName>
        <fullName evidence="2">Uncharacterized protein</fullName>
    </submittedName>
</protein>
<feature type="compositionally biased region" description="Basic and acidic residues" evidence="1">
    <location>
        <begin position="42"/>
        <end position="62"/>
    </location>
</feature>
<comment type="caution">
    <text evidence="2">The sequence shown here is derived from an EMBL/GenBank/DDBJ whole genome shotgun (WGS) entry which is preliminary data.</text>
</comment>
<reference evidence="2 3" key="1">
    <citation type="journal article" date="2022" name="Nat. Ecol. Evol.">
        <title>A masculinizing supergene underlies an exaggerated male reproductive morph in a spider.</title>
        <authorList>
            <person name="Hendrickx F."/>
            <person name="De Corte Z."/>
            <person name="Sonet G."/>
            <person name="Van Belleghem S.M."/>
            <person name="Kostlbacher S."/>
            <person name="Vangestel C."/>
        </authorList>
    </citation>
    <scope>NUCLEOTIDE SEQUENCE [LARGE SCALE GENOMIC DNA]</scope>
    <source>
        <strain evidence="2">W744_W776</strain>
    </source>
</reference>
<dbReference type="EMBL" id="JAFNEN010000028">
    <property type="protein sequence ID" value="KAG8199291.1"/>
    <property type="molecule type" value="Genomic_DNA"/>
</dbReference>
<gene>
    <name evidence="2" type="ORF">JTE90_011759</name>
</gene>